<protein>
    <submittedName>
        <fullName evidence="1">Acyl-desaturase</fullName>
    </submittedName>
</protein>
<evidence type="ECO:0000313" key="1">
    <source>
        <dbReference type="EMBL" id="JAD49732.1"/>
    </source>
</evidence>
<accession>A0A0A9ARM9</accession>
<name>A0A0A9ARM9_ARUDO</name>
<organism evidence="1">
    <name type="scientific">Arundo donax</name>
    <name type="common">Giant reed</name>
    <name type="synonym">Donax arundinaceus</name>
    <dbReference type="NCBI Taxonomy" id="35708"/>
    <lineage>
        <taxon>Eukaryota</taxon>
        <taxon>Viridiplantae</taxon>
        <taxon>Streptophyta</taxon>
        <taxon>Embryophyta</taxon>
        <taxon>Tracheophyta</taxon>
        <taxon>Spermatophyta</taxon>
        <taxon>Magnoliopsida</taxon>
        <taxon>Liliopsida</taxon>
        <taxon>Poales</taxon>
        <taxon>Poaceae</taxon>
        <taxon>PACMAD clade</taxon>
        <taxon>Arundinoideae</taxon>
        <taxon>Arundineae</taxon>
        <taxon>Arundo</taxon>
    </lineage>
</organism>
<reference evidence="1" key="2">
    <citation type="journal article" date="2015" name="Data Brief">
        <title>Shoot transcriptome of the giant reed, Arundo donax.</title>
        <authorList>
            <person name="Barrero R.A."/>
            <person name="Guerrero F.D."/>
            <person name="Moolhuijzen P."/>
            <person name="Goolsby J.A."/>
            <person name="Tidwell J."/>
            <person name="Bellgard S.E."/>
            <person name="Bellgard M.I."/>
        </authorList>
    </citation>
    <scope>NUCLEOTIDE SEQUENCE</scope>
    <source>
        <tissue evidence="1">Shoot tissue taken approximately 20 cm above the soil surface</tissue>
    </source>
</reference>
<reference evidence="1" key="1">
    <citation type="submission" date="2014-09" db="EMBL/GenBank/DDBJ databases">
        <authorList>
            <person name="Magalhaes I.L.F."/>
            <person name="Oliveira U."/>
            <person name="Santos F.R."/>
            <person name="Vidigal T.H.D.A."/>
            <person name="Brescovit A.D."/>
            <person name="Santos A.J."/>
        </authorList>
    </citation>
    <scope>NUCLEOTIDE SEQUENCE</scope>
    <source>
        <tissue evidence="1">Shoot tissue taken approximately 20 cm above the soil surface</tissue>
    </source>
</reference>
<sequence>MLDSAHPSSDRSNSAADDFVIVASSRLRLLLQVVAMSIRRRRKATAGVVHENGALPEAGPVTLVKQQVTAIDAGRHHTRLAGELLAQGFDR</sequence>
<dbReference type="AlphaFoldDB" id="A0A0A9ARM9"/>
<dbReference type="EMBL" id="GBRH01248163">
    <property type="protein sequence ID" value="JAD49732.1"/>
    <property type="molecule type" value="Transcribed_RNA"/>
</dbReference>
<proteinExistence type="predicted"/>